<dbReference type="AlphaFoldDB" id="A0A2H9ZW25"/>
<dbReference type="PANTHER" id="PTHR46371">
    <property type="entry name" value="OS04G0464100 PROTEIN"/>
    <property type="match status" value="1"/>
</dbReference>
<dbReference type="EMBL" id="KZ453122">
    <property type="protein sequence ID" value="PKA47515.1"/>
    <property type="molecule type" value="Genomic_DNA"/>
</dbReference>
<dbReference type="InterPro" id="IPR044296">
    <property type="entry name" value="HIPP46"/>
</dbReference>
<sequence length="131" mass="14664">MATRKVVLRLPVEDAKKRSKALKIAVGFPGVVSATSWGDKIMIVGEGLDSVALVMALRKKFGFVELVSVANLNEDFESFADTEMNEFTQKMRHTVPSYPTITTTTHPYINPPQPYIYEVHHPTSYDSCNIM</sequence>
<evidence type="ECO:0000313" key="2">
    <source>
        <dbReference type="Proteomes" id="UP000236161"/>
    </source>
</evidence>
<organism evidence="1 2">
    <name type="scientific">Apostasia shenzhenica</name>
    <dbReference type="NCBI Taxonomy" id="1088818"/>
    <lineage>
        <taxon>Eukaryota</taxon>
        <taxon>Viridiplantae</taxon>
        <taxon>Streptophyta</taxon>
        <taxon>Embryophyta</taxon>
        <taxon>Tracheophyta</taxon>
        <taxon>Spermatophyta</taxon>
        <taxon>Magnoliopsida</taxon>
        <taxon>Liliopsida</taxon>
        <taxon>Asparagales</taxon>
        <taxon>Orchidaceae</taxon>
        <taxon>Apostasioideae</taxon>
        <taxon>Apostasia</taxon>
    </lineage>
</organism>
<protein>
    <submittedName>
        <fullName evidence="1">Uncharacterized protein</fullName>
    </submittedName>
</protein>
<evidence type="ECO:0000313" key="1">
    <source>
        <dbReference type="EMBL" id="PKA47515.1"/>
    </source>
</evidence>
<gene>
    <name evidence="1" type="ORF">AXF42_Ash014711</name>
</gene>
<keyword evidence="2" id="KW-1185">Reference proteome</keyword>
<proteinExistence type="predicted"/>
<name>A0A2H9ZW25_9ASPA</name>
<dbReference type="OrthoDB" id="692882at2759"/>
<dbReference type="Proteomes" id="UP000236161">
    <property type="component" value="Unassembled WGS sequence"/>
</dbReference>
<dbReference type="STRING" id="1088818.A0A2H9ZW25"/>
<accession>A0A2H9ZW25</accession>
<reference evidence="1 2" key="1">
    <citation type="journal article" date="2017" name="Nature">
        <title>The Apostasia genome and the evolution of orchids.</title>
        <authorList>
            <person name="Zhang G.Q."/>
            <person name="Liu K.W."/>
            <person name="Li Z."/>
            <person name="Lohaus R."/>
            <person name="Hsiao Y.Y."/>
            <person name="Niu S.C."/>
            <person name="Wang J.Y."/>
            <person name="Lin Y.C."/>
            <person name="Xu Q."/>
            <person name="Chen L.J."/>
            <person name="Yoshida K."/>
            <person name="Fujiwara S."/>
            <person name="Wang Z.W."/>
            <person name="Zhang Y.Q."/>
            <person name="Mitsuda N."/>
            <person name="Wang M."/>
            <person name="Liu G.H."/>
            <person name="Pecoraro L."/>
            <person name="Huang H.X."/>
            <person name="Xiao X.J."/>
            <person name="Lin M."/>
            <person name="Wu X.Y."/>
            <person name="Wu W.L."/>
            <person name="Chen Y.Y."/>
            <person name="Chang S.B."/>
            <person name="Sakamoto S."/>
            <person name="Ohme-Takagi M."/>
            <person name="Yagi M."/>
            <person name="Zeng S.J."/>
            <person name="Shen C.Y."/>
            <person name="Yeh C.M."/>
            <person name="Luo Y.B."/>
            <person name="Tsai W.C."/>
            <person name="Van de Peer Y."/>
            <person name="Liu Z.J."/>
        </authorList>
    </citation>
    <scope>NUCLEOTIDE SEQUENCE [LARGE SCALE GENOMIC DNA]</scope>
    <source>
        <strain evidence="2">cv. Shenzhen</strain>
        <tissue evidence="1">Stem</tissue>
    </source>
</reference>
<dbReference type="Gene3D" id="3.30.70.100">
    <property type="match status" value="1"/>
</dbReference>